<accession>A0A9X3UPJ8</accession>
<dbReference type="RefSeq" id="WP_267992379.1">
    <property type="nucleotide sequence ID" value="NZ_JAPJZI010000001.1"/>
</dbReference>
<protein>
    <submittedName>
        <fullName evidence="2">TfuA-like protein</fullName>
    </submittedName>
</protein>
<dbReference type="InterPro" id="IPR012924">
    <property type="entry name" value="TfuA_core"/>
</dbReference>
<organism evidence="2 3">
    <name type="scientific">Hoeflea prorocentri</name>
    <dbReference type="NCBI Taxonomy" id="1922333"/>
    <lineage>
        <taxon>Bacteria</taxon>
        <taxon>Pseudomonadati</taxon>
        <taxon>Pseudomonadota</taxon>
        <taxon>Alphaproteobacteria</taxon>
        <taxon>Hyphomicrobiales</taxon>
        <taxon>Rhizobiaceae</taxon>
        <taxon>Hoeflea</taxon>
    </lineage>
</organism>
<keyword evidence="3" id="KW-1185">Reference proteome</keyword>
<dbReference type="Pfam" id="PF07812">
    <property type="entry name" value="TfuA"/>
    <property type="match status" value="1"/>
</dbReference>
<reference evidence="2" key="1">
    <citation type="submission" date="2022-11" db="EMBL/GenBank/DDBJ databases">
        <title>Draft genome sequence of Hoeflea poritis E7-10 and Hoeflea prorocentri PM5-8, separated from scleractinian coral Porites lutea and marine dinoflagellate.</title>
        <authorList>
            <person name="Zhang G."/>
            <person name="Wei Q."/>
            <person name="Cai L."/>
        </authorList>
    </citation>
    <scope>NUCLEOTIDE SEQUENCE</scope>
    <source>
        <strain evidence="2">PM5-8</strain>
    </source>
</reference>
<sequence length="267" mass="29115">MIVLFAGPSLAGTLSYEYPGFDFRPPAKQGDLYLAVEDGADAIGLIDGVFDGVPSVWHKEVLWAIDQGVPVFGASSMGALRAAELDVFGMVGIGAVYDAYRDGALEDDDEVALQHGPAETGFAPLSLAMVNIRATLEKAVSEGVVSAQVSDQAASLAKCIHFKERTWTALLAALRGNGDAELTAVADWLRDNYVDRKNLDALMLLDHISRQENWPGEHPSFHFEQTEMWRRGVADWRRAQKRVTASPSGAYRLVPEDSLYRSTGTEE</sequence>
<dbReference type="Proteomes" id="UP001151234">
    <property type="component" value="Unassembled WGS sequence"/>
</dbReference>
<dbReference type="AlphaFoldDB" id="A0A9X3UPJ8"/>
<evidence type="ECO:0000313" key="3">
    <source>
        <dbReference type="Proteomes" id="UP001151234"/>
    </source>
</evidence>
<name>A0A9X3UPJ8_9HYPH</name>
<evidence type="ECO:0000313" key="2">
    <source>
        <dbReference type="EMBL" id="MDA5400651.1"/>
    </source>
</evidence>
<feature type="domain" description="TfuA-like core" evidence="1">
    <location>
        <begin position="47"/>
        <end position="166"/>
    </location>
</feature>
<dbReference type="EMBL" id="JAPJZI010000001">
    <property type="protein sequence ID" value="MDA5400651.1"/>
    <property type="molecule type" value="Genomic_DNA"/>
</dbReference>
<gene>
    <name evidence="2" type="ORF">OQ273_18905</name>
</gene>
<evidence type="ECO:0000259" key="1">
    <source>
        <dbReference type="Pfam" id="PF07812"/>
    </source>
</evidence>
<comment type="caution">
    <text evidence="2">The sequence shown here is derived from an EMBL/GenBank/DDBJ whole genome shotgun (WGS) entry which is preliminary data.</text>
</comment>
<proteinExistence type="predicted"/>